<keyword evidence="1" id="KW-1133">Transmembrane helix</keyword>
<dbReference type="EMBL" id="JAPTMU010000023">
    <property type="protein sequence ID" value="KAJ4924418.1"/>
    <property type="molecule type" value="Genomic_DNA"/>
</dbReference>
<organism evidence="2 3">
    <name type="scientific">Pogonophryne albipinna</name>
    <dbReference type="NCBI Taxonomy" id="1090488"/>
    <lineage>
        <taxon>Eukaryota</taxon>
        <taxon>Metazoa</taxon>
        <taxon>Chordata</taxon>
        <taxon>Craniata</taxon>
        <taxon>Vertebrata</taxon>
        <taxon>Euteleostomi</taxon>
        <taxon>Actinopterygii</taxon>
        <taxon>Neopterygii</taxon>
        <taxon>Teleostei</taxon>
        <taxon>Neoteleostei</taxon>
        <taxon>Acanthomorphata</taxon>
        <taxon>Eupercaria</taxon>
        <taxon>Perciformes</taxon>
        <taxon>Notothenioidei</taxon>
        <taxon>Pogonophryne</taxon>
    </lineage>
</organism>
<feature type="non-terminal residue" evidence="2">
    <location>
        <position position="1"/>
    </location>
</feature>
<gene>
    <name evidence="2" type="ORF">JOQ06_000658</name>
</gene>
<name>A0AAD6F8H0_9TELE</name>
<keyword evidence="1" id="KW-0472">Membrane</keyword>
<protein>
    <submittedName>
        <fullName evidence="2">Uncharacterized protein</fullName>
    </submittedName>
</protein>
<evidence type="ECO:0000313" key="3">
    <source>
        <dbReference type="Proteomes" id="UP001219934"/>
    </source>
</evidence>
<dbReference type="AlphaFoldDB" id="A0AAD6F8H0"/>
<feature type="transmembrane region" description="Helical" evidence="1">
    <location>
        <begin position="55"/>
        <end position="72"/>
    </location>
</feature>
<keyword evidence="3" id="KW-1185">Reference proteome</keyword>
<comment type="caution">
    <text evidence="2">The sequence shown here is derived from an EMBL/GenBank/DDBJ whole genome shotgun (WGS) entry which is preliminary data.</text>
</comment>
<sequence>SLCSLWFSETGTLTLKMGEEERQRRDGGRINKPRGGVLRAYGGLDEGIFKHIHTHFLWVFFLLFILHLKAWMRREVPPQWLSSLPMGGLWNSPKYHSDELPRSQ</sequence>
<feature type="non-terminal residue" evidence="2">
    <location>
        <position position="104"/>
    </location>
</feature>
<accession>A0AAD6F8H0</accession>
<proteinExistence type="predicted"/>
<evidence type="ECO:0000256" key="1">
    <source>
        <dbReference type="SAM" id="Phobius"/>
    </source>
</evidence>
<evidence type="ECO:0000313" key="2">
    <source>
        <dbReference type="EMBL" id="KAJ4924418.1"/>
    </source>
</evidence>
<reference evidence="2" key="1">
    <citation type="submission" date="2022-11" db="EMBL/GenBank/DDBJ databases">
        <title>Chromosome-level genome of Pogonophryne albipinna.</title>
        <authorList>
            <person name="Jo E."/>
        </authorList>
    </citation>
    <scope>NUCLEOTIDE SEQUENCE</scope>
    <source>
        <strain evidence="2">SGF0006</strain>
        <tissue evidence="2">Muscle</tissue>
    </source>
</reference>
<keyword evidence="1" id="KW-0812">Transmembrane</keyword>
<dbReference type="Proteomes" id="UP001219934">
    <property type="component" value="Unassembled WGS sequence"/>
</dbReference>